<dbReference type="AlphaFoldDB" id="A0A542ZWA7"/>
<dbReference type="Gene3D" id="1.10.287.100">
    <property type="match status" value="1"/>
</dbReference>
<dbReference type="EMBL" id="VFOS01000001">
    <property type="protein sequence ID" value="TQL64631.1"/>
    <property type="molecule type" value="Genomic_DNA"/>
</dbReference>
<dbReference type="Proteomes" id="UP000315389">
    <property type="component" value="Unassembled WGS sequence"/>
</dbReference>
<dbReference type="InterPro" id="IPR008492">
    <property type="entry name" value="Rv2714-like"/>
</dbReference>
<reference evidence="1 2" key="1">
    <citation type="submission" date="2019-06" db="EMBL/GenBank/DDBJ databases">
        <title>Sequencing the genomes of 1000 actinobacteria strains.</title>
        <authorList>
            <person name="Klenk H.-P."/>
        </authorList>
    </citation>
    <scope>NUCLEOTIDE SEQUENCE [LARGE SCALE GENOMIC DNA]</scope>
    <source>
        <strain evidence="1 2">DSM 4813</strain>
    </source>
</reference>
<keyword evidence="2" id="KW-1185">Reference proteome</keyword>
<dbReference type="PIRSF" id="PIRSF028754">
    <property type="entry name" value="UCP028754"/>
    <property type="match status" value="1"/>
</dbReference>
<sequence>MIYTINDAAERELAELTAGAGVAMIVALEGYIDAGQAGKLLSDDLLRASRRLVTFDTDEFIDARSRRPMVTYDDGAYFDLKRHVLAMDVCQDAQGVPFLLLHGLEPDYRWDRFVTAVLALAERFGVDLTINVHGIPVAVPHSRPSKFTTTATRGDLVEDTDQWFDRVTLPAALATVLHVRLGEEGRDAVGIAVHVPHYLAQMPYFPAALGLADRIASLTRLELDTAVLEDEATKTIDEVASRVTASAELTQLVASLEGQYDAVEAGRSEASLLISDLDQSANNLADEVEQFLAQQRPEQK</sequence>
<dbReference type="Gene3D" id="3.40.50.10900">
    <property type="entry name" value="PAC-like subunit"/>
    <property type="match status" value="1"/>
</dbReference>
<dbReference type="SUPFAM" id="SSF159659">
    <property type="entry name" value="Cgl1923-like"/>
    <property type="match status" value="1"/>
</dbReference>
<dbReference type="Pfam" id="PF09754">
    <property type="entry name" value="PAC2"/>
    <property type="match status" value="1"/>
</dbReference>
<accession>A0A542ZWA7</accession>
<dbReference type="InterPro" id="IPR019151">
    <property type="entry name" value="Proteasome_assmbl_chaperone_2"/>
</dbReference>
<protein>
    <submittedName>
        <fullName evidence="1">PAC2 family protein</fullName>
    </submittedName>
</protein>
<evidence type="ECO:0000313" key="2">
    <source>
        <dbReference type="Proteomes" id="UP000315389"/>
    </source>
</evidence>
<comment type="caution">
    <text evidence="1">The sequence shown here is derived from an EMBL/GenBank/DDBJ whole genome shotgun (WGS) entry which is preliminary data.</text>
</comment>
<dbReference type="InterPro" id="IPR038389">
    <property type="entry name" value="PSMG2_sf"/>
</dbReference>
<name>A0A542ZWA7_RARFA</name>
<evidence type="ECO:0000313" key="1">
    <source>
        <dbReference type="EMBL" id="TQL64631.1"/>
    </source>
</evidence>
<gene>
    <name evidence="1" type="ORF">FB461_1140</name>
</gene>
<organism evidence="1 2">
    <name type="scientific">Rarobacter faecitabidus</name>
    <dbReference type="NCBI Taxonomy" id="13243"/>
    <lineage>
        <taxon>Bacteria</taxon>
        <taxon>Bacillati</taxon>
        <taxon>Actinomycetota</taxon>
        <taxon>Actinomycetes</taxon>
        <taxon>Micrococcales</taxon>
        <taxon>Rarobacteraceae</taxon>
        <taxon>Rarobacter</taxon>
    </lineage>
</organism>
<proteinExistence type="predicted"/>